<evidence type="ECO:0000256" key="2">
    <source>
        <dbReference type="ARBA" id="ARBA00013090"/>
    </source>
</evidence>
<dbReference type="Pfam" id="PF01177">
    <property type="entry name" value="Asp_Glu_race"/>
    <property type="match status" value="1"/>
</dbReference>
<dbReference type="EC" id="5.1.1.3" evidence="2 7"/>
<comment type="catalytic activity">
    <reaction evidence="1 7">
        <text>L-glutamate = D-glutamate</text>
        <dbReference type="Rhea" id="RHEA:12813"/>
        <dbReference type="ChEBI" id="CHEBI:29985"/>
        <dbReference type="ChEBI" id="CHEBI:29986"/>
        <dbReference type="EC" id="5.1.1.3"/>
    </reaction>
</comment>
<feature type="active site" description="Proton donor/acceptor" evidence="7">
    <location>
        <position position="205"/>
    </location>
</feature>
<dbReference type="STRING" id="1123382.SAMN02745221_00999"/>
<protein>
    <recommendedName>
        <fullName evidence="2 7">Glutamate racemase</fullName>
        <ecNumber evidence="2 7">5.1.1.3</ecNumber>
    </recommendedName>
</protein>
<accession>A0A1M5MSE3</accession>
<feature type="binding site" evidence="7">
    <location>
        <begin position="206"/>
        <end position="207"/>
    </location>
    <ligand>
        <name>substrate</name>
    </ligand>
</feature>
<keyword evidence="4 7" id="KW-0573">Peptidoglycan synthesis</keyword>
<evidence type="ECO:0000256" key="3">
    <source>
        <dbReference type="ARBA" id="ARBA00022960"/>
    </source>
</evidence>
<dbReference type="HAMAP" id="MF_00258">
    <property type="entry name" value="Glu_racemase"/>
    <property type="match status" value="1"/>
</dbReference>
<reference evidence="9" key="1">
    <citation type="submission" date="2016-11" db="EMBL/GenBank/DDBJ databases">
        <authorList>
            <person name="Varghese N."/>
            <person name="Submissions S."/>
        </authorList>
    </citation>
    <scope>NUCLEOTIDE SEQUENCE [LARGE SCALE GENOMIC DNA]</scope>
    <source>
        <strain evidence="9">DSM 11003</strain>
    </source>
</reference>
<comment type="caution">
    <text evidence="7">Lacks conserved residue(s) required for the propagation of feature annotation.</text>
</comment>
<dbReference type="FunFam" id="3.40.50.1860:FF:000001">
    <property type="entry name" value="Glutamate racemase"/>
    <property type="match status" value="1"/>
</dbReference>
<keyword evidence="6 7" id="KW-0961">Cell wall biogenesis/degradation</keyword>
<dbReference type="AlphaFoldDB" id="A0A1M5MSE3"/>
<dbReference type="GO" id="GO:0009252">
    <property type="term" value="P:peptidoglycan biosynthetic process"/>
    <property type="evidence" value="ECO:0007669"/>
    <property type="project" value="UniProtKB-UniRule"/>
</dbReference>
<dbReference type="UniPathway" id="UPA00219"/>
<organism evidence="8 9">
    <name type="scientific">Thermosyntropha lipolytica DSM 11003</name>
    <dbReference type="NCBI Taxonomy" id="1123382"/>
    <lineage>
        <taxon>Bacteria</taxon>
        <taxon>Bacillati</taxon>
        <taxon>Bacillota</taxon>
        <taxon>Clostridia</taxon>
        <taxon>Eubacteriales</taxon>
        <taxon>Syntrophomonadaceae</taxon>
        <taxon>Thermosyntropha</taxon>
    </lineage>
</organism>
<evidence type="ECO:0000256" key="5">
    <source>
        <dbReference type="ARBA" id="ARBA00023235"/>
    </source>
</evidence>
<dbReference type="SUPFAM" id="SSF53681">
    <property type="entry name" value="Aspartate/glutamate racemase"/>
    <property type="match status" value="2"/>
</dbReference>
<dbReference type="PANTHER" id="PTHR21198">
    <property type="entry name" value="GLUTAMATE RACEMASE"/>
    <property type="match status" value="1"/>
</dbReference>
<dbReference type="InterPro" id="IPR004391">
    <property type="entry name" value="Glu_race"/>
</dbReference>
<dbReference type="NCBIfam" id="TIGR00067">
    <property type="entry name" value="glut_race"/>
    <property type="match status" value="1"/>
</dbReference>
<gene>
    <name evidence="7" type="primary">murI</name>
    <name evidence="8" type="ORF">SAMN02745221_00999</name>
</gene>
<evidence type="ECO:0000256" key="7">
    <source>
        <dbReference type="HAMAP-Rule" id="MF_00258"/>
    </source>
</evidence>
<evidence type="ECO:0000256" key="6">
    <source>
        <dbReference type="ARBA" id="ARBA00023316"/>
    </source>
</evidence>
<keyword evidence="9" id="KW-1185">Reference proteome</keyword>
<comment type="similarity">
    <text evidence="7">Belongs to the aspartate/glutamate racemases family.</text>
</comment>
<evidence type="ECO:0000256" key="1">
    <source>
        <dbReference type="ARBA" id="ARBA00001602"/>
    </source>
</evidence>
<evidence type="ECO:0000313" key="8">
    <source>
        <dbReference type="EMBL" id="SHG80218.1"/>
    </source>
</evidence>
<dbReference type="PROSITE" id="PS00924">
    <property type="entry name" value="ASP_GLU_RACEMASE_2"/>
    <property type="match status" value="1"/>
</dbReference>
<dbReference type="GO" id="GO:0008360">
    <property type="term" value="P:regulation of cell shape"/>
    <property type="evidence" value="ECO:0007669"/>
    <property type="project" value="UniProtKB-KW"/>
</dbReference>
<comment type="function">
    <text evidence="7">Provides the (R)-glutamate required for cell wall biosynthesis.</text>
</comment>
<dbReference type="EMBL" id="FQWY01000013">
    <property type="protein sequence ID" value="SHG80218.1"/>
    <property type="molecule type" value="Genomic_DNA"/>
</dbReference>
<dbReference type="Gene3D" id="3.40.50.1860">
    <property type="match status" value="2"/>
</dbReference>
<dbReference type="Proteomes" id="UP000242329">
    <property type="component" value="Unassembled WGS sequence"/>
</dbReference>
<feature type="binding site" evidence="7">
    <location>
        <begin position="31"/>
        <end position="32"/>
    </location>
    <ligand>
        <name>substrate</name>
    </ligand>
</feature>
<dbReference type="GO" id="GO:0008881">
    <property type="term" value="F:glutamate racemase activity"/>
    <property type="evidence" value="ECO:0007669"/>
    <property type="project" value="UniProtKB-UniRule"/>
</dbReference>
<proteinExistence type="inferred from homology"/>
<name>A0A1M5MSE3_9FIRM</name>
<dbReference type="InterPro" id="IPR015942">
    <property type="entry name" value="Asp/Glu/hydantoin_racemase"/>
</dbReference>
<comment type="pathway">
    <text evidence="7">Cell wall biogenesis; peptidoglycan biosynthesis.</text>
</comment>
<keyword evidence="3 7" id="KW-0133">Cell shape</keyword>
<dbReference type="PANTHER" id="PTHR21198:SF2">
    <property type="entry name" value="GLUTAMATE RACEMASE"/>
    <property type="match status" value="1"/>
</dbReference>
<dbReference type="InterPro" id="IPR033134">
    <property type="entry name" value="Asp/Glu_racemase_AS_2"/>
</dbReference>
<evidence type="ECO:0000256" key="4">
    <source>
        <dbReference type="ARBA" id="ARBA00022984"/>
    </source>
</evidence>
<feature type="active site" description="Proton donor/acceptor" evidence="7">
    <location>
        <position position="94"/>
    </location>
</feature>
<dbReference type="InterPro" id="IPR001920">
    <property type="entry name" value="Asp/Glu_race"/>
</dbReference>
<keyword evidence="5 7" id="KW-0413">Isomerase</keyword>
<evidence type="ECO:0000313" key="9">
    <source>
        <dbReference type="Proteomes" id="UP000242329"/>
    </source>
</evidence>
<sequence>MINYLLSLFLFNFAKEVFFLVDKTKPIGIFDSGVGGLTVVRALMEEMPSESFIYFGDTAHLPYGDKTREELFSYAYRILDFMQKNEVKAVIVACGTHSAVTLPRLEKEYPFPILGVVKAGARAAAKISIKGKIGVIATQATVNSLAYTRNIKEIDYRLEVYEKACPLFVPLIEGGYLEGEEIRRVAAEYITPLLKKDIDTLILGCTHYPFLSGVIKDLVGDDVILVDPAWETVAEVKGILQAKNLIQDKLASPWHQFYVSGDNCSFFKVGRRLIGEVIDKVERINLA</sequence>
<feature type="binding site" evidence="7">
    <location>
        <begin position="63"/>
        <end position="64"/>
    </location>
    <ligand>
        <name>substrate</name>
    </ligand>
</feature>
<dbReference type="GO" id="GO:0071555">
    <property type="term" value="P:cell wall organization"/>
    <property type="evidence" value="ECO:0007669"/>
    <property type="project" value="UniProtKB-KW"/>
</dbReference>